<dbReference type="SMART" id="SM01207">
    <property type="entry name" value="G3P_acyltransf"/>
    <property type="match status" value="1"/>
</dbReference>
<keyword evidence="5 10" id="KW-1133">Transmembrane helix</keyword>
<evidence type="ECO:0000256" key="1">
    <source>
        <dbReference type="ARBA" id="ARBA00022475"/>
    </source>
</evidence>
<feature type="transmembrane region" description="Helical" evidence="10">
    <location>
        <begin position="78"/>
        <end position="96"/>
    </location>
</feature>
<sequence length="191" mass="21659">MEVIIIAITSYLIGSIPFGFILTKIFLKKDIRGIGSGNIGATNALRTGNKSLGYGTLLLDVLKAIIPVIYTKLNYPDYIFITSLFVFIGHVFPLWLKFKGGKGVAPYVGILFSINLIYGIVFVSIWIITFLISKYSSLASLIASFTIPIYLLFFNNENLIFFSIMFVLIFYTHRENVKRLKNKEENKTKIY</sequence>
<feature type="transmembrane region" description="Helical" evidence="10">
    <location>
        <begin position="138"/>
        <end position="171"/>
    </location>
</feature>
<evidence type="ECO:0000256" key="3">
    <source>
        <dbReference type="ARBA" id="ARBA00022679"/>
    </source>
</evidence>
<keyword evidence="7 10" id="KW-0472">Membrane</keyword>
<protein>
    <submittedName>
        <fullName evidence="11">Uncharacterized protein</fullName>
    </submittedName>
</protein>
<keyword evidence="1" id="KW-1003">Cell membrane</keyword>
<reference evidence="11" key="1">
    <citation type="submission" date="2018-05" db="EMBL/GenBank/DDBJ databases">
        <authorList>
            <person name="Lanie J.A."/>
            <person name="Ng W.-L."/>
            <person name="Kazmierczak K.M."/>
            <person name="Andrzejewski T.M."/>
            <person name="Davidsen T.M."/>
            <person name="Wayne K.J."/>
            <person name="Tettelin H."/>
            <person name="Glass J.I."/>
            <person name="Rusch D."/>
            <person name="Podicherti R."/>
            <person name="Tsui H.-C.T."/>
            <person name="Winkler M.E."/>
        </authorList>
    </citation>
    <scope>NUCLEOTIDE SEQUENCE</scope>
</reference>
<keyword evidence="2" id="KW-0444">Lipid biosynthesis</keyword>
<keyword evidence="4 10" id="KW-0812">Transmembrane</keyword>
<keyword evidence="3" id="KW-0808">Transferase</keyword>
<organism evidence="11">
    <name type="scientific">marine metagenome</name>
    <dbReference type="NCBI Taxonomy" id="408172"/>
    <lineage>
        <taxon>unclassified sequences</taxon>
        <taxon>metagenomes</taxon>
        <taxon>ecological metagenomes</taxon>
    </lineage>
</organism>
<dbReference type="EMBL" id="UINC01032232">
    <property type="protein sequence ID" value="SVB19553.1"/>
    <property type="molecule type" value="Genomic_DNA"/>
</dbReference>
<dbReference type="GO" id="GO:0043772">
    <property type="term" value="F:acyl-phosphate glycerol-3-phosphate acyltransferase activity"/>
    <property type="evidence" value="ECO:0007669"/>
    <property type="project" value="InterPro"/>
</dbReference>
<evidence type="ECO:0000256" key="2">
    <source>
        <dbReference type="ARBA" id="ARBA00022516"/>
    </source>
</evidence>
<dbReference type="PANTHER" id="PTHR30309:SF0">
    <property type="entry name" value="GLYCEROL-3-PHOSPHATE ACYLTRANSFERASE-RELATED"/>
    <property type="match status" value="1"/>
</dbReference>
<name>A0A382C2K3_9ZZZZ</name>
<dbReference type="HAMAP" id="MF_01043">
    <property type="entry name" value="PlsY"/>
    <property type="match status" value="1"/>
</dbReference>
<keyword evidence="8" id="KW-0594">Phospholipid biosynthesis</keyword>
<dbReference type="NCBIfam" id="TIGR00023">
    <property type="entry name" value="glycerol-3-phosphate 1-O-acyltransferase PlsY"/>
    <property type="match status" value="1"/>
</dbReference>
<proteinExistence type="inferred from homology"/>
<accession>A0A382C2K3</accession>
<dbReference type="AlphaFoldDB" id="A0A382C2K3"/>
<evidence type="ECO:0000256" key="4">
    <source>
        <dbReference type="ARBA" id="ARBA00022692"/>
    </source>
</evidence>
<keyword evidence="9" id="KW-1208">Phospholipid metabolism</keyword>
<dbReference type="GO" id="GO:0005886">
    <property type="term" value="C:plasma membrane"/>
    <property type="evidence" value="ECO:0007669"/>
    <property type="project" value="InterPro"/>
</dbReference>
<evidence type="ECO:0000256" key="7">
    <source>
        <dbReference type="ARBA" id="ARBA00023136"/>
    </source>
</evidence>
<feature type="transmembrane region" description="Helical" evidence="10">
    <location>
        <begin position="108"/>
        <end position="132"/>
    </location>
</feature>
<evidence type="ECO:0000256" key="5">
    <source>
        <dbReference type="ARBA" id="ARBA00022989"/>
    </source>
</evidence>
<evidence type="ECO:0000256" key="6">
    <source>
        <dbReference type="ARBA" id="ARBA00023098"/>
    </source>
</evidence>
<keyword evidence="6" id="KW-0443">Lipid metabolism</keyword>
<feature type="transmembrane region" description="Helical" evidence="10">
    <location>
        <begin position="6"/>
        <end position="27"/>
    </location>
</feature>
<evidence type="ECO:0000256" key="9">
    <source>
        <dbReference type="ARBA" id="ARBA00023264"/>
    </source>
</evidence>
<evidence type="ECO:0000313" key="11">
    <source>
        <dbReference type="EMBL" id="SVB19553.1"/>
    </source>
</evidence>
<evidence type="ECO:0000256" key="8">
    <source>
        <dbReference type="ARBA" id="ARBA00023209"/>
    </source>
</evidence>
<dbReference type="InterPro" id="IPR003811">
    <property type="entry name" value="G3P_acylTferase_PlsY"/>
</dbReference>
<gene>
    <name evidence="11" type="ORF">METZ01_LOCUS172407</name>
</gene>
<dbReference type="Pfam" id="PF02660">
    <property type="entry name" value="G3P_acyltransf"/>
    <property type="match status" value="1"/>
</dbReference>
<dbReference type="PANTHER" id="PTHR30309">
    <property type="entry name" value="INNER MEMBRANE PROTEIN YGIH"/>
    <property type="match status" value="1"/>
</dbReference>
<evidence type="ECO:0000256" key="10">
    <source>
        <dbReference type="SAM" id="Phobius"/>
    </source>
</evidence>
<dbReference type="GO" id="GO:0008654">
    <property type="term" value="P:phospholipid biosynthetic process"/>
    <property type="evidence" value="ECO:0007669"/>
    <property type="project" value="UniProtKB-KW"/>
</dbReference>
<feature type="transmembrane region" description="Helical" evidence="10">
    <location>
        <begin position="52"/>
        <end position="72"/>
    </location>
</feature>